<gene>
    <name evidence="3" type="ORF">LMG32879_000670</name>
</gene>
<proteinExistence type="predicted"/>
<comment type="caution">
    <text evidence="3">The sequence shown here is derived from an EMBL/GenBank/DDBJ whole genome shotgun (WGS) entry which is preliminary data.</text>
</comment>
<dbReference type="Proteomes" id="UP001176960">
    <property type="component" value="Unassembled WGS sequence"/>
</dbReference>
<evidence type="ECO:0000256" key="1">
    <source>
        <dbReference type="ARBA" id="ARBA00023239"/>
    </source>
</evidence>
<keyword evidence="4" id="KW-1185">Reference proteome</keyword>
<dbReference type="PANTHER" id="PTHR30143:SF0">
    <property type="entry name" value="2-KETO-4-PENTENOATE HYDRATASE"/>
    <property type="match status" value="1"/>
</dbReference>
<dbReference type="SUPFAM" id="SSF56529">
    <property type="entry name" value="FAH"/>
    <property type="match status" value="1"/>
</dbReference>
<protein>
    <submittedName>
        <fullName evidence="3">Fumarylacetoacetate hydrolase family protein</fullName>
    </submittedName>
</protein>
<dbReference type="InterPro" id="IPR036663">
    <property type="entry name" value="Fumarylacetoacetase_C_sf"/>
</dbReference>
<dbReference type="RefSeq" id="WP_289840913.1">
    <property type="nucleotide sequence ID" value="NZ_CATKSH010000003.1"/>
</dbReference>
<sequence length="259" mass="27232">MTVSHAASALAAHLVKARRNRVASGDVEADLLPADEAAAYEVQDRVAALMGDELGPVMGWKVGASSASSEPSAAPLHRDTIFADGATIPKGLCRFQGVEAEIAYRFAGSLPKRDAPWTEEEVFAAIGSVHAAIEVVDTRFRAPKSQPPLAHLADQSSHGVAIIGPGKEDWRDILSTDLVVMLKIDGVTACTHKGGNTAGDTRRLLVWLANHAMRRGLPITAGTVVITGSTTGTLFEEGGHAVEASFDELPPVHAYLSGL</sequence>
<dbReference type="EMBL" id="CATKSH010000003">
    <property type="protein sequence ID" value="CAI9119844.1"/>
    <property type="molecule type" value="Genomic_DNA"/>
</dbReference>
<keyword evidence="1" id="KW-0456">Lyase</keyword>
<reference evidence="3" key="1">
    <citation type="submission" date="2023-03" db="EMBL/GenBank/DDBJ databases">
        <authorList>
            <person name="Cleenwerck I."/>
        </authorList>
    </citation>
    <scope>NUCLEOTIDE SEQUENCE</scope>
    <source>
        <strain evidence="3">LMG 32879</strain>
    </source>
</reference>
<evidence type="ECO:0000313" key="4">
    <source>
        <dbReference type="Proteomes" id="UP001176960"/>
    </source>
</evidence>
<dbReference type="GO" id="GO:0016787">
    <property type="term" value="F:hydrolase activity"/>
    <property type="evidence" value="ECO:0007669"/>
    <property type="project" value="UniProtKB-KW"/>
</dbReference>
<organism evidence="3 4">
    <name type="scientific">Brytella acorum</name>
    <dbReference type="NCBI Taxonomy" id="2959299"/>
    <lineage>
        <taxon>Bacteria</taxon>
        <taxon>Pseudomonadati</taxon>
        <taxon>Pseudomonadota</taxon>
        <taxon>Alphaproteobacteria</taxon>
        <taxon>Acetobacterales</taxon>
        <taxon>Acetobacteraceae</taxon>
        <taxon>Brytella</taxon>
    </lineage>
</organism>
<dbReference type="GO" id="GO:0005737">
    <property type="term" value="C:cytoplasm"/>
    <property type="evidence" value="ECO:0007669"/>
    <property type="project" value="TreeGrafter"/>
</dbReference>
<dbReference type="InterPro" id="IPR050772">
    <property type="entry name" value="Hydratase-Decarb/MhpD_sf"/>
</dbReference>
<keyword evidence="3" id="KW-0378">Hydrolase</keyword>
<accession>A0AA35UGZ4</accession>
<dbReference type="InterPro" id="IPR011234">
    <property type="entry name" value="Fumarylacetoacetase-like_C"/>
</dbReference>
<dbReference type="AlphaFoldDB" id="A0AA35UGZ4"/>
<dbReference type="Gene3D" id="3.90.850.10">
    <property type="entry name" value="Fumarylacetoacetase-like, C-terminal domain"/>
    <property type="match status" value="1"/>
</dbReference>
<evidence type="ECO:0000259" key="2">
    <source>
        <dbReference type="Pfam" id="PF01557"/>
    </source>
</evidence>
<feature type="domain" description="Fumarylacetoacetase-like C-terminal" evidence="2">
    <location>
        <begin position="87"/>
        <end position="251"/>
    </location>
</feature>
<dbReference type="GO" id="GO:0008684">
    <property type="term" value="F:2-oxopent-4-enoate hydratase activity"/>
    <property type="evidence" value="ECO:0007669"/>
    <property type="project" value="TreeGrafter"/>
</dbReference>
<evidence type="ECO:0000313" key="3">
    <source>
        <dbReference type="EMBL" id="CAI9119844.1"/>
    </source>
</evidence>
<name>A0AA35UGZ4_9PROT</name>
<dbReference type="PANTHER" id="PTHR30143">
    <property type="entry name" value="ACID HYDRATASE"/>
    <property type="match status" value="1"/>
</dbReference>
<dbReference type="Pfam" id="PF01557">
    <property type="entry name" value="FAA_hydrolase"/>
    <property type="match status" value="1"/>
</dbReference>